<name>A0A699GWK2_TANCI</name>
<feature type="compositionally biased region" description="Basic and acidic residues" evidence="1">
    <location>
        <begin position="9"/>
        <end position="18"/>
    </location>
</feature>
<proteinExistence type="predicted"/>
<comment type="caution">
    <text evidence="2">The sequence shown here is derived from an EMBL/GenBank/DDBJ whole genome shotgun (WGS) entry which is preliminary data.</text>
</comment>
<organism evidence="2">
    <name type="scientific">Tanacetum cinerariifolium</name>
    <name type="common">Dalmatian daisy</name>
    <name type="synonym">Chrysanthemum cinerariifolium</name>
    <dbReference type="NCBI Taxonomy" id="118510"/>
    <lineage>
        <taxon>Eukaryota</taxon>
        <taxon>Viridiplantae</taxon>
        <taxon>Streptophyta</taxon>
        <taxon>Embryophyta</taxon>
        <taxon>Tracheophyta</taxon>
        <taxon>Spermatophyta</taxon>
        <taxon>Magnoliopsida</taxon>
        <taxon>eudicotyledons</taxon>
        <taxon>Gunneridae</taxon>
        <taxon>Pentapetalae</taxon>
        <taxon>asterids</taxon>
        <taxon>campanulids</taxon>
        <taxon>Asterales</taxon>
        <taxon>Asteraceae</taxon>
        <taxon>Asteroideae</taxon>
        <taxon>Anthemideae</taxon>
        <taxon>Anthemidinae</taxon>
        <taxon>Tanacetum</taxon>
    </lineage>
</organism>
<evidence type="ECO:0000313" key="2">
    <source>
        <dbReference type="EMBL" id="GEV70283.1"/>
    </source>
</evidence>
<accession>A0A699GWK2</accession>
<dbReference type="AlphaFoldDB" id="A0A699GWK2"/>
<dbReference type="EMBL" id="BKCJ010031563">
    <property type="protein sequence ID" value="GEV70283.1"/>
    <property type="molecule type" value="Genomic_DNA"/>
</dbReference>
<sequence length="250" mass="27193">MQRSRRGVPAKEKLEAKAQKVPSIEPASTQRKRIVGSNDGSGEKFEGGLGGNVGSCGGNAGRGGSIARRGGGSLAKCSMKSKNGLGGGAFVILRGRSSSVSKEECLDGWVRADRGELKGGGVDFREMKILRTRVELERKTPLDLLGNMKRQHALRHAPSILPRATSTITAKTSLNTKESDRYDEEDYEIQRNSFGAPVYGPKPAKYLNCHDSLDRSIALQEVLNPFRKICVWKKAVSFLESLPVALQHED</sequence>
<feature type="region of interest" description="Disordered" evidence="1">
    <location>
        <begin position="1"/>
        <end position="46"/>
    </location>
</feature>
<gene>
    <name evidence="2" type="ORF">Tci_142260</name>
</gene>
<protein>
    <submittedName>
        <fullName evidence="2">Uncharacterized protein</fullName>
    </submittedName>
</protein>
<evidence type="ECO:0000256" key="1">
    <source>
        <dbReference type="SAM" id="MobiDB-lite"/>
    </source>
</evidence>
<reference evidence="2" key="1">
    <citation type="journal article" date="2019" name="Sci. Rep.">
        <title>Draft genome of Tanacetum cinerariifolium, the natural source of mosquito coil.</title>
        <authorList>
            <person name="Yamashiro T."/>
            <person name="Shiraishi A."/>
            <person name="Satake H."/>
            <person name="Nakayama K."/>
        </authorList>
    </citation>
    <scope>NUCLEOTIDE SEQUENCE</scope>
</reference>